<dbReference type="EnsemblPlants" id="PGSC0003DMT400087000">
    <property type="protein sequence ID" value="PGSC0003DMT400087000"/>
    <property type="gene ID" value="PGSC0003DMG400036571"/>
</dbReference>
<dbReference type="AlphaFoldDB" id="M1DCY9"/>
<evidence type="ECO:0000313" key="2">
    <source>
        <dbReference type="EnsemblPlants" id="PGSC0003DMT400087000"/>
    </source>
</evidence>
<protein>
    <submittedName>
        <fullName evidence="2">Transposon MuDR mudrA</fullName>
    </submittedName>
</protein>
<evidence type="ECO:0000313" key="3">
    <source>
        <dbReference type="Proteomes" id="UP000011115"/>
    </source>
</evidence>
<dbReference type="InParanoid" id="M1DCY9"/>
<dbReference type="Proteomes" id="UP000011115">
    <property type="component" value="Unassembled WGS sequence"/>
</dbReference>
<name>M1DCY9_SOLTU</name>
<dbReference type="PaxDb" id="4113-PGSC0003DMT400087000"/>
<dbReference type="STRING" id="4113.M1DCY9"/>
<keyword evidence="3" id="KW-1185">Reference proteome</keyword>
<reference evidence="2" key="2">
    <citation type="submission" date="2015-06" db="UniProtKB">
        <authorList>
            <consortium name="EnsemblPlants"/>
        </authorList>
    </citation>
    <scope>IDENTIFICATION</scope>
    <source>
        <strain evidence="2">DM1-3 516 R44</strain>
    </source>
</reference>
<accession>M1DCY9</accession>
<evidence type="ECO:0000256" key="1">
    <source>
        <dbReference type="SAM" id="MobiDB-lite"/>
    </source>
</evidence>
<proteinExistence type="predicted"/>
<feature type="compositionally biased region" description="Basic and acidic residues" evidence="1">
    <location>
        <begin position="155"/>
        <end position="165"/>
    </location>
</feature>
<dbReference type="Gramene" id="PGSC0003DMT400087000">
    <property type="protein sequence ID" value="PGSC0003DMT400087000"/>
    <property type="gene ID" value="PGSC0003DMG400036571"/>
</dbReference>
<sequence>MLHYGGKWITKSLLVYDKKYVSTRRDTSADLLDYDKIVEEYTKNLGFVLVKQIVVIRTSGKFYLLEGSEGIKTLQCLLNKQFKFVEGEQGETLKRKRGRTEEESEEKPKEEVEEAYGQDYDVNSSAPRPTQDEEYHFMSTLGVSQQQYEPFGPAREPESDPDIRP</sequence>
<feature type="region of interest" description="Disordered" evidence="1">
    <location>
        <begin position="89"/>
        <end position="165"/>
    </location>
</feature>
<organism evidence="2 3">
    <name type="scientific">Solanum tuberosum</name>
    <name type="common">Potato</name>
    <dbReference type="NCBI Taxonomy" id="4113"/>
    <lineage>
        <taxon>Eukaryota</taxon>
        <taxon>Viridiplantae</taxon>
        <taxon>Streptophyta</taxon>
        <taxon>Embryophyta</taxon>
        <taxon>Tracheophyta</taxon>
        <taxon>Spermatophyta</taxon>
        <taxon>Magnoliopsida</taxon>
        <taxon>eudicotyledons</taxon>
        <taxon>Gunneridae</taxon>
        <taxon>Pentapetalae</taxon>
        <taxon>asterids</taxon>
        <taxon>lamiids</taxon>
        <taxon>Solanales</taxon>
        <taxon>Solanaceae</taxon>
        <taxon>Solanoideae</taxon>
        <taxon>Solaneae</taxon>
        <taxon>Solanum</taxon>
    </lineage>
</organism>
<reference evidence="3" key="1">
    <citation type="journal article" date="2011" name="Nature">
        <title>Genome sequence and analysis of the tuber crop potato.</title>
        <authorList>
            <consortium name="The Potato Genome Sequencing Consortium"/>
        </authorList>
    </citation>
    <scope>NUCLEOTIDE SEQUENCE [LARGE SCALE GENOMIC DNA]</scope>
    <source>
        <strain evidence="3">cv. DM1-3 516 R44</strain>
    </source>
</reference>
<dbReference type="HOGENOM" id="CLU_1613681_0_0_1"/>